<keyword evidence="2" id="KW-1185">Reference proteome</keyword>
<dbReference type="InParanoid" id="H3GKW3"/>
<dbReference type="HOGENOM" id="CLU_118335_0_0_1"/>
<evidence type="ECO:0000313" key="1">
    <source>
        <dbReference type="EnsemblProtists" id="Phyra76958"/>
    </source>
</evidence>
<dbReference type="InterPro" id="IPR036397">
    <property type="entry name" value="RNaseH_sf"/>
</dbReference>
<dbReference type="PANTHER" id="PTHR47169:SF4">
    <property type="entry name" value="TRANSPOSASE TC1-LIKE DOMAIN-CONTAINING PROTEIN"/>
    <property type="match status" value="1"/>
</dbReference>
<accession>H3GKW3</accession>
<reference evidence="1" key="2">
    <citation type="submission" date="2015-06" db="UniProtKB">
        <authorList>
            <consortium name="EnsemblProtists"/>
        </authorList>
    </citation>
    <scope>IDENTIFICATION</scope>
    <source>
        <strain evidence="1">Pr102</strain>
    </source>
</reference>
<proteinExistence type="predicted"/>
<sequence>MLFRRLKQGKLHSCTIVTRPMLTTDNLKVRIKFCLDHVDTSVNKYRDMMALIQVDKKYLFLTVVKWRIIMIHDEPEPARKLKSKRHITKVMKLAAVTRPRNNAAARQQLRSARTVEELVNATTEAYWELPEEALNNIFLSLQCAMESCIREQEENTSKLTHMGKSRTSD</sequence>
<protein>
    <submittedName>
        <fullName evidence="1">Uncharacterized protein</fullName>
    </submittedName>
</protein>
<dbReference type="VEuPathDB" id="FungiDB:KRP23_1967"/>
<dbReference type="Proteomes" id="UP000005238">
    <property type="component" value="Unassembled WGS sequence"/>
</dbReference>
<dbReference type="EMBL" id="DS566018">
    <property type="status" value="NOT_ANNOTATED_CDS"/>
    <property type="molecule type" value="Genomic_DNA"/>
</dbReference>
<dbReference type="GO" id="GO:0003676">
    <property type="term" value="F:nucleic acid binding"/>
    <property type="evidence" value="ECO:0007669"/>
    <property type="project" value="InterPro"/>
</dbReference>
<reference evidence="2" key="1">
    <citation type="journal article" date="2006" name="Science">
        <title>Phytophthora genome sequences uncover evolutionary origins and mechanisms of pathogenesis.</title>
        <authorList>
            <person name="Tyler B.M."/>
            <person name="Tripathy S."/>
            <person name="Zhang X."/>
            <person name="Dehal P."/>
            <person name="Jiang R.H."/>
            <person name="Aerts A."/>
            <person name="Arredondo F.D."/>
            <person name="Baxter L."/>
            <person name="Bensasson D."/>
            <person name="Beynon J.L."/>
            <person name="Chapman J."/>
            <person name="Damasceno C.M."/>
            <person name="Dorrance A.E."/>
            <person name="Dou D."/>
            <person name="Dickerman A.W."/>
            <person name="Dubchak I.L."/>
            <person name="Garbelotto M."/>
            <person name="Gijzen M."/>
            <person name="Gordon S.G."/>
            <person name="Govers F."/>
            <person name="Grunwald N.J."/>
            <person name="Huang W."/>
            <person name="Ivors K.L."/>
            <person name="Jones R.W."/>
            <person name="Kamoun S."/>
            <person name="Krampis K."/>
            <person name="Lamour K.H."/>
            <person name="Lee M.K."/>
            <person name="McDonald W.H."/>
            <person name="Medina M."/>
            <person name="Meijer H.J."/>
            <person name="Nordberg E.K."/>
            <person name="Maclean D.J."/>
            <person name="Ospina-Giraldo M.D."/>
            <person name="Morris P.F."/>
            <person name="Phuntumart V."/>
            <person name="Putnam N.H."/>
            <person name="Rash S."/>
            <person name="Rose J.K."/>
            <person name="Sakihama Y."/>
            <person name="Salamov A.A."/>
            <person name="Savidor A."/>
            <person name="Scheuring C.F."/>
            <person name="Smith B.M."/>
            <person name="Sobral B.W."/>
            <person name="Terry A."/>
            <person name="Torto-Alalibo T.A."/>
            <person name="Win J."/>
            <person name="Xu Z."/>
            <person name="Zhang H."/>
            <person name="Grigoriev I.V."/>
            <person name="Rokhsar D.S."/>
            <person name="Boore J.L."/>
        </authorList>
    </citation>
    <scope>NUCLEOTIDE SEQUENCE [LARGE SCALE GENOMIC DNA]</scope>
    <source>
        <strain evidence="2">Pr102</strain>
    </source>
</reference>
<name>H3GKW3_PHYRM</name>
<dbReference type="VEuPathDB" id="FungiDB:KRP22_8185"/>
<dbReference type="Gene3D" id="3.30.420.10">
    <property type="entry name" value="Ribonuclease H-like superfamily/Ribonuclease H"/>
    <property type="match status" value="2"/>
</dbReference>
<organism evidence="1 2">
    <name type="scientific">Phytophthora ramorum</name>
    <name type="common">Sudden oak death agent</name>
    <dbReference type="NCBI Taxonomy" id="164328"/>
    <lineage>
        <taxon>Eukaryota</taxon>
        <taxon>Sar</taxon>
        <taxon>Stramenopiles</taxon>
        <taxon>Oomycota</taxon>
        <taxon>Peronosporomycetes</taxon>
        <taxon>Peronosporales</taxon>
        <taxon>Peronosporaceae</taxon>
        <taxon>Phytophthora</taxon>
    </lineage>
</organism>
<evidence type="ECO:0000313" key="2">
    <source>
        <dbReference type="Proteomes" id="UP000005238"/>
    </source>
</evidence>
<dbReference type="PANTHER" id="PTHR47169">
    <property type="entry name" value="OS01G0541250 PROTEIN"/>
    <property type="match status" value="1"/>
</dbReference>
<dbReference type="EnsemblProtists" id="Phyra76958">
    <property type="protein sequence ID" value="Phyra76958"/>
    <property type="gene ID" value="Phyra76958"/>
</dbReference>
<dbReference type="AlphaFoldDB" id="H3GKW3"/>